<dbReference type="Proteomes" id="UP001632037">
    <property type="component" value="Unassembled WGS sequence"/>
</dbReference>
<comment type="caution">
    <text evidence="2">The sequence shown here is derived from an EMBL/GenBank/DDBJ whole genome shotgun (WGS) entry which is preliminary data.</text>
</comment>
<name>A0ABD3FXN4_9STRA</name>
<dbReference type="EMBL" id="JBIMZQ010000007">
    <property type="protein sequence ID" value="KAL3670445.1"/>
    <property type="molecule type" value="Genomic_DNA"/>
</dbReference>
<sequence>MGSQPDAAGARTSLLPVTPFGPDGSFIPGRLRPHNWTVAEIEPWSVTKLNHVSVASLVITDLFPTIPTTPVWIFPIAGKPPHASGYCKDLITTGNVKALLETCPWEILENSRTPICFDANVGGRLGQFVESYLAHEEKHLQAYWESSHSFPIEGSQDSWLLSYRKQRSNRGSHTGNSWKQVLAILIAAMQDGWCDLDILLDLTVLHFPKRGDKVTWFPGVGSRRARLADPSLDRDEPSDLLGGAGRV</sequence>
<proteinExistence type="predicted"/>
<evidence type="ECO:0000313" key="2">
    <source>
        <dbReference type="EMBL" id="KAL3670445.1"/>
    </source>
</evidence>
<protein>
    <submittedName>
        <fullName evidence="2">Uncharacterized protein</fullName>
    </submittedName>
</protein>
<dbReference type="AlphaFoldDB" id="A0ABD3FXN4"/>
<gene>
    <name evidence="2" type="ORF">V7S43_004764</name>
</gene>
<feature type="region of interest" description="Disordered" evidence="1">
    <location>
        <begin position="228"/>
        <end position="247"/>
    </location>
</feature>
<reference evidence="2 3" key="1">
    <citation type="submission" date="2024-09" db="EMBL/GenBank/DDBJ databases">
        <title>Genome sequencing and assembly of Phytophthora oleae, isolate VK10A, causative agent of rot of olive drupes.</title>
        <authorList>
            <person name="Conti Taguali S."/>
            <person name="Riolo M."/>
            <person name="La Spada F."/>
            <person name="Cacciola S.O."/>
            <person name="Dionisio G."/>
        </authorList>
    </citation>
    <scope>NUCLEOTIDE SEQUENCE [LARGE SCALE GENOMIC DNA]</scope>
    <source>
        <strain evidence="2 3">VK10A</strain>
    </source>
</reference>
<evidence type="ECO:0000313" key="3">
    <source>
        <dbReference type="Proteomes" id="UP001632037"/>
    </source>
</evidence>
<accession>A0ABD3FXN4</accession>
<evidence type="ECO:0000256" key="1">
    <source>
        <dbReference type="SAM" id="MobiDB-lite"/>
    </source>
</evidence>
<organism evidence="2 3">
    <name type="scientific">Phytophthora oleae</name>
    <dbReference type="NCBI Taxonomy" id="2107226"/>
    <lineage>
        <taxon>Eukaryota</taxon>
        <taxon>Sar</taxon>
        <taxon>Stramenopiles</taxon>
        <taxon>Oomycota</taxon>
        <taxon>Peronosporomycetes</taxon>
        <taxon>Peronosporales</taxon>
        <taxon>Peronosporaceae</taxon>
        <taxon>Phytophthora</taxon>
    </lineage>
</organism>
<keyword evidence="3" id="KW-1185">Reference proteome</keyword>